<dbReference type="PANTHER" id="PTHR33678">
    <property type="entry name" value="BLL1576 PROTEIN"/>
    <property type="match status" value="1"/>
</dbReference>
<sequence length="553" mass="64893">MSNTSTENEALIKDLMYKCDCLYRENSRLREKVSAQPLGVAEKEAYELQLSEKDTIIAKKEAKISKLEERVAYLERQLYGRKTEKFIKPDAQDRWLDFEGFDMLPEEAEAAAEAEKELQATREAVIARKKMAGKRPVRNPLPENLERREEHVYPEGYNEEEWVLLPGEEVTEVLVYEPERFYIRKIIRHTAKRKGTDEFRTGTVPVMPIAKSYASSSLLAEMMINKYVDHLPFHRQLERFRRVGVHLPPSTVNDWFKDVADLLRPLYFRLWELILQTDYIQSDETTIPVIHDEKHKTVKGYIWLVRSVMTGRQFFYYDNGSRAGRVVLKLFSKFRGAIQTDGYERYDLLDAKKGIILLGCWAHARRKFFEARKNDLQRADYALAQIQLLYDVERKADDEHMNYAQRAELRSRLAYPILVRFEKWLVCEYPKVLKDSPIGKAIKYTYSRFDKLSRYHLDGRYRPDNNEIENKVRPVACGRKNYLFCGNHDAAEDAAVLYSFFGCCKSAGVDFRTWLIYFLEHIHDYDNDYSTDLAELLPDNLKAYNKLASYALS</sequence>
<proteinExistence type="predicted"/>
<dbReference type="InterPro" id="IPR024463">
    <property type="entry name" value="Transposase_TnpC_homeodom"/>
</dbReference>
<feature type="domain" description="Transposase IS66 central" evidence="2">
    <location>
        <begin position="211"/>
        <end position="492"/>
    </location>
</feature>
<keyword evidence="1" id="KW-0175">Coiled coil</keyword>
<dbReference type="Pfam" id="PF13007">
    <property type="entry name" value="LZ_Tnp_IS66"/>
    <property type="match status" value="1"/>
</dbReference>
<dbReference type="InterPro" id="IPR052344">
    <property type="entry name" value="Transposase-related"/>
</dbReference>
<reference evidence="4 5" key="1">
    <citation type="journal article" date="2019" name="Nat. Med.">
        <title>A library of human gut bacterial isolates paired with longitudinal multiomics data enables mechanistic microbiome research.</title>
        <authorList>
            <person name="Poyet M."/>
            <person name="Groussin M."/>
            <person name="Gibbons S.M."/>
            <person name="Avila-Pacheco J."/>
            <person name="Jiang X."/>
            <person name="Kearney S.M."/>
            <person name="Perrotta A.R."/>
            <person name="Berdy B."/>
            <person name="Zhao S."/>
            <person name="Lieberman T.D."/>
            <person name="Swanson P.K."/>
            <person name="Smith M."/>
            <person name="Roesemann S."/>
            <person name="Alexander J.E."/>
            <person name="Rich S.A."/>
            <person name="Livny J."/>
            <person name="Vlamakis H."/>
            <person name="Clish C."/>
            <person name="Bullock K."/>
            <person name="Deik A."/>
            <person name="Scott J."/>
            <person name="Pierce K.A."/>
            <person name="Xavier R.J."/>
            <person name="Alm E.J."/>
        </authorList>
    </citation>
    <scope>NUCLEOTIDE SEQUENCE [LARGE SCALE GENOMIC DNA]</scope>
    <source>
        <strain evidence="4 5">BIOML-A19</strain>
    </source>
</reference>
<evidence type="ECO:0000256" key="1">
    <source>
        <dbReference type="SAM" id="Coils"/>
    </source>
</evidence>
<dbReference type="EMBL" id="WCTY01000039">
    <property type="protein sequence ID" value="KAB4180721.1"/>
    <property type="molecule type" value="Genomic_DNA"/>
</dbReference>
<evidence type="ECO:0000259" key="2">
    <source>
        <dbReference type="Pfam" id="PF03050"/>
    </source>
</evidence>
<gene>
    <name evidence="4" type="ORF">GAQ44_18320</name>
</gene>
<dbReference type="Proteomes" id="UP000487221">
    <property type="component" value="Unassembled WGS sequence"/>
</dbReference>
<name>A0A7J5GTB0_BACUN</name>
<dbReference type="NCBIfam" id="NF033517">
    <property type="entry name" value="transpos_IS66"/>
    <property type="match status" value="1"/>
</dbReference>
<feature type="coiled-coil region" evidence="1">
    <location>
        <begin position="50"/>
        <end position="77"/>
    </location>
</feature>
<evidence type="ECO:0000313" key="4">
    <source>
        <dbReference type="EMBL" id="KAB4180721.1"/>
    </source>
</evidence>
<comment type="caution">
    <text evidence="4">The sequence shown here is derived from an EMBL/GenBank/DDBJ whole genome shotgun (WGS) entry which is preliminary data.</text>
</comment>
<dbReference type="RefSeq" id="WP_151875974.1">
    <property type="nucleotide sequence ID" value="NZ_JBCHCW010000048.1"/>
</dbReference>
<dbReference type="PANTHER" id="PTHR33678:SF1">
    <property type="entry name" value="BLL1576 PROTEIN"/>
    <property type="match status" value="1"/>
</dbReference>
<evidence type="ECO:0000313" key="5">
    <source>
        <dbReference type="Proteomes" id="UP000487221"/>
    </source>
</evidence>
<dbReference type="InterPro" id="IPR004291">
    <property type="entry name" value="Transposase_IS66_central"/>
</dbReference>
<dbReference type="AlphaFoldDB" id="A0A7J5GTB0"/>
<protein>
    <submittedName>
        <fullName evidence="4">IS66 family transposase</fullName>
    </submittedName>
</protein>
<evidence type="ECO:0000259" key="3">
    <source>
        <dbReference type="Pfam" id="PF13007"/>
    </source>
</evidence>
<feature type="domain" description="Transposase TnpC homeodomain" evidence="3">
    <location>
        <begin position="67"/>
        <end position="149"/>
    </location>
</feature>
<dbReference type="Pfam" id="PF03050">
    <property type="entry name" value="DDE_Tnp_IS66"/>
    <property type="match status" value="1"/>
</dbReference>
<accession>A0A7J5GTB0</accession>
<organism evidence="4 5">
    <name type="scientific">Bacteroides uniformis</name>
    <dbReference type="NCBI Taxonomy" id="820"/>
    <lineage>
        <taxon>Bacteria</taxon>
        <taxon>Pseudomonadati</taxon>
        <taxon>Bacteroidota</taxon>
        <taxon>Bacteroidia</taxon>
        <taxon>Bacteroidales</taxon>
        <taxon>Bacteroidaceae</taxon>
        <taxon>Bacteroides</taxon>
    </lineage>
</organism>